<sequence>MSSALVNCYNRGCGQKFDPTNNTEDTCIHHPGVPFFHDAYKGWTCCNKKSVDFTEFLNIKGCTQAKHSNQKPPEPEKPKQDLIMDEEPPVPKIPEPIKSTLQRPPWESPMTTMEPIVAPAFKKQIDELPVGPDAAKKQATDPTEIKPGTACKNGGCTYSYEGTKSDSKPCVYHPGVPVFHEGLKFWSCCQRRTSDFTAFMNQAGCETGNHKWTMDEEESKAVKCRMDWHQTATQVVVTVYAKMYHYQRSVVRLNPIRLSMCLVFPQQNNHEYNVDLELRGVVDVAKSKVQMFGTKVEVTLIKAEPGSWAKLDFPREKKATATEIQRQLQEQQQKAAAEQEDGGDDSDVDLNDIEPTFRMASLKEVK</sequence>
<feature type="domain" description="CHORD" evidence="6">
    <location>
        <begin position="151"/>
        <end position="210"/>
    </location>
</feature>
<evidence type="ECO:0000256" key="3">
    <source>
        <dbReference type="ARBA" id="ARBA00022833"/>
    </source>
</evidence>
<dbReference type="HOGENOM" id="CLU_040079_0_0_1"/>
<keyword evidence="3" id="KW-0862">Zinc</keyword>
<feature type="domain" description="CS" evidence="5">
    <location>
        <begin position="221"/>
        <end position="312"/>
    </location>
</feature>
<feature type="compositionally biased region" description="Acidic residues" evidence="4">
    <location>
        <begin position="338"/>
        <end position="352"/>
    </location>
</feature>
<reference evidence="7" key="2">
    <citation type="journal article" date="2007" name="Science">
        <title>Genome sequence of Aedes aegypti, a major arbovirus vector.</title>
        <authorList>
            <person name="Nene V."/>
            <person name="Wortman J.R."/>
            <person name="Lawson D."/>
            <person name="Haas B."/>
            <person name="Kodira C."/>
            <person name="Tu Z.J."/>
            <person name="Loftus B."/>
            <person name="Xi Z."/>
            <person name="Megy K."/>
            <person name="Grabherr M."/>
            <person name="Ren Q."/>
            <person name="Zdobnov E.M."/>
            <person name="Lobo N.F."/>
            <person name="Campbell K.S."/>
            <person name="Brown S.E."/>
            <person name="Bonaldo M.F."/>
            <person name="Zhu J."/>
            <person name="Sinkins S.P."/>
            <person name="Hogenkamp D.G."/>
            <person name="Amedeo P."/>
            <person name="Arensburger P."/>
            <person name="Atkinson P.W."/>
            <person name="Bidwell S."/>
            <person name="Biedler J."/>
            <person name="Birney E."/>
            <person name="Bruggner R.V."/>
            <person name="Costas J."/>
            <person name="Coy M.R."/>
            <person name="Crabtree J."/>
            <person name="Crawford M."/>
            <person name="Debruyn B."/>
            <person name="Decaprio D."/>
            <person name="Eiglmeier K."/>
            <person name="Eisenstadt E."/>
            <person name="El-Dorry H."/>
            <person name="Gelbart W.M."/>
            <person name="Gomes S.L."/>
            <person name="Hammond M."/>
            <person name="Hannick L.I."/>
            <person name="Hogan J.R."/>
            <person name="Holmes M.H."/>
            <person name="Jaffe D."/>
            <person name="Johnston J.S."/>
            <person name="Kennedy R.C."/>
            <person name="Koo H."/>
            <person name="Kravitz S."/>
            <person name="Kriventseva E.V."/>
            <person name="Kulp D."/>
            <person name="Labutti K."/>
            <person name="Lee E."/>
            <person name="Li S."/>
            <person name="Lovin D.D."/>
            <person name="Mao C."/>
            <person name="Mauceli E."/>
            <person name="Menck C.F."/>
            <person name="Miller J.R."/>
            <person name="Montgomery P."/>
            <person name="Mori A."/>
            <person name="Nascimento A.L."/>
            <person name="Naveira H.F."/>
            <person name="Nusbaum C."/>
            <person name="O'leary S."/>
            <person name="Orvis J."/>
            <person name="Pertea M."/>
            <person name="Quesneville H."/>
            <person name="Reidenbach K.R."/>
            <person name="Rogers Y.H."/>
            <person name="Roth C.W."/>
            <person name="Schneider J.R."/>
            <person name="Schatz M."/>
            <person name="Shumway M."/>
            <person name="Stanke M."/>
            <person name="Stinson E.O."/>
            <person name="Tubio J.M."/>
            <person name="Vanzee J.P."/>
            <person name="Verjovski-Almeida S."/>
            <person name="Werner D."/>
            <person name="White O."/>
            <person name="Wyder S."/>
            <person name="Zeng Q."/>
            <person name="Zhao Q."/>
            <person name="Zhao Y."/>
            <person name="Hill C.A."/>
            <person name="Raikhel A.S."/>
            <person name="Soares M.B."/>
            <person name="Knudson D.L."/>
            <person name="Lee N.H."/>
            <person name="Galagan J."/>
            <person name="Salzberg S.L."/>
            <person name="Paulsen I.T."/>
            <person name="Dimopoulos G."/>
            <person name="Collins F.H."/>
            <person name="Birren B."/>
            <person name="Fraser-Liggett C.M."/>
            <person name="Severson D.W."/>
        </authorList>
    </citation>
    <scope>NUCLEOTIDE SEQUENCE [LARGE SCALE GENOMIC DNA]</scope>
    <source>
        <strain evidence="7">Liverpool</strain>
    </source>
</reference>
<dbReference type="PANTHER" id="PTHR46983:SF3">
    <property type="entry name" value="CHPADIPLOID STATE MAINTENANCE PROTEIN CHPA"/>
    <property type="match status" value="1"/>
</dbReference>
<dbReference type="Pfam" id="PF04968">
    <property type="entry name" value="CHORD"/>
    <property type="match status" value="2"/>
</dbReference>
<evidence type="ECO:0000256" key="2">
    <source>
        <dbReference type="ARBA" id="ARBA00022737"/>
    </source>
</evidence>
<feature type="domain" description="CHORD" evidence="6">
    <location>
        <begin position="8"/>
        <end position="67"/>
    </location>
</feature>
<dbReference type="AlphaFoldDB" id="A0A1S4FFH7"/>
<dbReference type="InterPro" id="IPR039790">
    <property type="entry name" value="CHRD1"/>
</dbReference>
<dbReference type="InterPro" id="IPR007052">
    <property type="entry name" value="CS_dom"/>
</dbReference>
<reference evidence="7" key="3">
    <citation type="submission" date="2012-09" db="EMBL/GenBank/DDBJ databases">
        <authorList>
            <consortium name="VectorBase"/>
        </authorList>
    </citation>
    <scope>NUCLEOTIDE SEQUENCE</scope>
    <source>
        <strain evidence="7">Liverpool</strain>
    </source>
</reference>
<accession>A0A1S4FFH7</accession>
<dbReference type="EMBL" id="CH477419">
    <property type="protein sequence ID" value="EAT41267.1"/>
    <property type="molecule type" value="Genomic_DNA"/>
</dbReference>
<dbReference type="GO" id="GO:0046872">
    <property type="term" value="F:metal ion binding"/>
    <property type="evidence" value="ECO:0007669"/>
    <property type="project" value="UniProtKB-KW"/>
</dbReference>
<dbReference type="InterPro" id="IPR008978">
    <property type="entry name" value="HSP20-like_chaperone"/>
</dbReference>
<feature type="region of interest" description="Disordered" evidence="4">
    <location>
        <begin position="65"/>
        <end position="110"/>
    </location>
</feature>
<feature type="region of interest" description="Disordered" evidence="4">
    <location>
        <begin position="320"/>
        <end position="353"/>
    </location>
</feature>
<evidence type="ECO:0000256" key="4">
    <source>
        <dbReference type="SAM" id="MobiDB-lite"/>
    </source>
</evidence>
<protein>
    <submittedName>
        <fullName evidence="7">AAEL007077-PA</fullName>
    </submittedName>
</protein>
<feature type="compositionally biased region" description="Basic and acidic residues" evidence="4">
    <location>
        <begin position="73"/>
        <end position="82"/>
    </location>
</feature>
<keyword evidence="2" id="KW-0677">Repeat</keyword>
<dbReference type="Gene3D" id="2.60.40.790">
    <property type="match status" value="1"/>
</dbReference>
<dbReference type="CDD" id="cd06488">
    <property type="entry name" value="p23_melusin_like"/>
    <property type="match status" value="1"/>
</dbReference>
<gene>
    <name evidence="7" type="ORF">AaeL_AAEL007077</name>
</gene>
<dbReference type="KEGG" id="aag:5568725"/>
<dbReference type="PROSITE" id="PS51401">
    <property type="entry name" value="CHORD"/>
    <property type="match status" value="2"/>
</dbReference>
<dbReference type="OrthoDB" id="10261079at2759"/>
<evidence type="ECO:0000256" key="1">
    <source>
        <dbReference type="ARBA" id="ARBA00022723"/>
    </source>
</evidence>
<dbReference type="OMA" id="CHSNIKP"/>
<dbReference type="PANTHER" id="PTHR46983">
    <property type="entry name" value="CYSTEINE AND HISTIDINE-RICH DOMAIN-CONTAINING PROTEIN 1"/>
    <property type="match status" value="1"/>
</dbReference>
<dbReference type="SUPFAM" id="SSF49764">
    <property type="entry name" value="HSP20-like chaperones"/>
    <property type="match status" value="1"/>
</dbReference>
<keyword evidence="1" id="KW-0479">Metal-binding</keyword>
<evidence type="ECO:0000313" key="7">
    <source>
        <dbReference type="EMBL" id="EAT41267.1"/>
    </source>
</evidence>
<dbReference type="Gene3D" id="4.10.1130.20">
    <property type="match status" value="2"/>
</dbReference>
<feature type="compositionally biased region" description="Low complexity" evidence="4">
    <location>
        <begin position="321"/>
        <end position="336"/>
    </location>
</feature>
<reference evidence="7" key="1">
    <citation type="submission" date="2005-10" db="EMBL/GenBank/DDBJ databases">
        <authorList>
            <person name="Loftus B.J."/>
            <person name="Nene V.M."/>
            <person name="Hannick L.I."/>
            <person name="Bidwell S."/>
            <person name="Haas B."/>
            <person name="Amedeo P."/>
            <person name="Orvis J."/>
            <person name="Wortman J.R."/>
            <person name="White O.R."/>
            <person name="Salzberg S."/>
            <person name="Shumway M."/>
            <person name="Koo H."/>
            <person name="Zhao Y."/>
            <person name="Holmes M."/>
            <person name="Miller J."/>
            <person name="Schatz M."/>
            <person name="Pop M."/>
            <person name="Pai G."/>
            <person name="Utterback T."/>
            <person name="Rogers Y.-H."/>
            <person name="Kravitz S."/>
            <person name="Fraser C.M."/>
        </authorList>
    </citation>
    <scope>NUCLEOTIDE SEQUENCE</scope>
    <source>
        <strain evidence="7">Liverpool</strain>
    </source>
</reference>
<dbReference type="Pfam" id="PF04969">
    <property type="entry name" value="CS"/>
    <property type="match status" value="1"/>
</dbReference>
<dbReference type="Proteomes" id="UP000682892">
    <property type="component" value="Chromosome 1"/>
</dbReference>
<dbReference type="InterPro" id="IPR007051">
    <property type="entry name" value="CHORD_dom"/>
</dbReference>
<proteinExistence type="predicted"/>
<organism evidence="7 8">
    <name type="scientific">Aedes aegypti</name>
    <name type="common">Yellowfever mosquito</name>
    <name type="synonym">Culex aegypti</name>
    <dbReference type="NCBI Taxonomy" id="7159"/>
    <lineage>
        <taxon>Eukaryota</taxon>
        <taxon>Metazoa</taxon>
        <taxon>Ecdysozoa</taxon>
        <taxon>Arthropoda</taxon>
        <taxon>Hexapoda</taxon>
        <taxon>Insecta</taxon>
        <taxon>Pterygota</taxon>
        <taxon>Neoptera</taxon>
        <taxon>Endopterygota</taxon>
        <taxon>Diptera</taxon>
        <taxon>Nematocera</taxon>
        <taxon>Culicoidea</taxon>
        <taxon>Culicidae</taxon>
        <taxon>Culicinae</taxon>
        <taxon>Aedini</taxon>
        <taxon>Aedes</taxon>
        <taxon>Stegomyia</taxon>
    </lineage>
</organism>
<evidence type="ECO:0000259" key="5">
    <source>
        <dbReference type="PROSITE" id="PS51203"/>
    </source>
</evidence>
<dbReference type="PROSITE" id="PS51203">
    <property type="entry name" value="CS"/>
    <property type="match status" value="1"/>
</dbReference>
<evidence type="ECO:0000313" key="8">
    <source>
        <dbReference type="Proteomes" id="UP000682892"/>
    </source>
</evidence>
<evidence type="ECO:0000259" key="6">
    <source>
        <dbReference type="PROSITE" id="PS51401"/>
    </source>
</evidence>
<name>A0A1S4FFH7_AEDAE</name>